<accession>A0A0V0RCB7</accession>
<sequence length="44" mass="4963">MALLSQWKYSQIFCRGLELHIKKDGSQPKGDANLVKSHFSSLIS</sequence>
<proteinExistence type="predicted"/>
<keyword evidence="2" id="KW-1185">Reference proteome</keyword>
<comment type="caution">
    <text evidence="1">The sequence shown here is derived from an EMBL/GenBank/DDBJ whole genome shotgun (WGS) entry which is preliminary data.</text>
</comment>
<reference evidence="1 2" key="1">
    <citation type="submission" date="2015-01" db="EMBL/GenBank/DDBJ databases">
        <title>Evolution of Trichinella species and genotypes.</title>
        <authorList>
            <person name="Korhonen P.K."/>
            <person name="Edoardo P."/>
            <person name="Giuseppe L.R."/>
            <person name="Gasser R.B."/>
        </authorList>
    </citation>
    <scope>NUCLEOTIDE SEQUENCE [LARGE SCALE GENOMIC DNA]</scope>
    <source>
        <strain evidence="1">ISS37</strain>
    </source>
</reference>
<dbReference type="EMBL" id="JYDL01000857">
    <property type="protein sequence ID" value="KRX12076.1"/>
    <property type="molecule type" value="Genomic_DNA"/>
</dbReference>
<dbReference type="Proteomes" id="UP000054630">
    <property type="component" value="Unassembled WGS sequence"/>
</dbReference>
<evidence type="ECO:0000313" key="2">
    <source>
        <dbReference type="Proteomes" id="UP000054630"/>
    </source>
</evidence>
<gene>
    <name evidence="1" type="ORF">T07_5813</name>
</gene>
<evidence type="ECO:0000313" key="1">
    <source>
        <dbReference type="EMBL" id="KRX12076.1"/>
    </source>
</evidence>
<organism evidence="1 2">
    <name type="scientific">Trichinella nelsoni</name>
    <dbReference type="NCBI Taxonomy" id="6336"/>
    <lineage>
        <taxon>Eukaryota</taxon>
        <taxon>Metazoa</taxon>
        <taxon>Ecdysozoa</taxon>
        <taxon>Nematoda</taxon>
        <taxon>Enoplea</taxon>
        <taxon>Dorylaimia</taxon>
        <taxon>Trichinellida</taxon>
        <taxon>Trichinellidae</taxon>
        <taxon>Trichinella</taxon>
    </lineage>
</organism>
<name>A0A0V0RCB7_9BILA</name>
<dbReference type="OrthoDB" id="5920213at2759"/>
<dbReference type="AlphaFoldDB" id="A0A0V0RCB7"/>
<protein>
    <submittedName>
        <fullName evidence="1">Uncharacterized protein</fullName>
    </submittedName>
</protein>